<feature type="transmembrane region" description="Helical" evidence="2">
    <location>
        <begin position="180"/>
        <end position="205"/>
    </location>
</feature>
<evidence type="ECO:0000256" key="1">
    <source>
        <dbReference type="SAM" id="MobiDB-lite"/>
    </source>
</evidence>
<sequence length="364" mass="38282">MSSSLTDVTVIVEHNDPSIQYASGNWQMLTNSAMMTLQTGAVMTVKFTGTKLSWVGWTPSGYPTGTSEASYSVDSEPATTFQIRGLPSGSAALYNQHLFETPQLPLGEHTLTVTHRGPSAPLTLDHLLIQNGDIIYPGGGGGQNSGTSIDGPDAASAATGTAQNPDPTSSQTQPSAGPPIGAIVGGAIGGAAFVLFCVLGLIWCLRRRKREKITRVNLNTPGASTALPAPFSQVTPFQYSSLGNQSTYSMSGLSQVNLASAHPNPAGWAPTTPGEYQDVPSPSFSPRQVHRDQKIRPNRSQHIELSPFNSSNALSDTSSSSGPRSSHASNAHLVHHKDSGIRLTSSNTLPEPEIIDVPPSYTPS</sequence>
<feature type="region of interest" description="Disordered" evidence="1">
    <location>
        <begin position="264"/>
        <end position="364"/>
    </location>
</feature>
<proteinExistence type="predicted"/>
<reference evidence="3 4" key="1">
    <citation type="submission" date="2019-01" db="EMBL/GenBank/DDBJ databases">
        <title>Draft genome sequence of Psathyrella aberdarensis IHI B618.</title>
        <authorList>
            <person name="Buettner E."/>
            <person name="Kellner H."/>
        </authorList>
    </citation>
    <scope>NUCLEOTIDE SEQUENCE [LARGE SCALE GENOMIC DNA]</scope>
    <source>
        <strain evidence="3 4">IHI B618</strain>
    </source>
</reference>
<dbReference type="STRING" id="2316362.A0A4Q2D2G5"/>
<comment type="caution">
    <text evidence="3">The sequence shown here is derived from an EMBL/GenBank/DDBJ whole genome shotgun (WGS) entry which is preliminary data.</text>
</comment>
<accession>A0A4Q2D2G5</accession>
<dbReference type="EMBL" id="SDEE01001008">
    <property type="protein sequence ID" value="RXW13119.1"/>
    <property type="molecule type" value="Genomic_DNA"/>
</dbReference>
<protein>
    <submittedName>
        <fullName evidence="3">Uncharacterized protein</fullName>
    </submittedName>
</protein>
<feature type="compositionally biased region" description="Polar residues" evidence="1">
    <location>
        <begin position="158"/>
        <end position="175"/>
    </location>
</feature>
<keyword evidence="2" id="KW-0812">Transmembrane</keyword>
<dbReference type="AlphaFoldDB" id="A0A4Q2D2G5"/>
<name>A0A4Q2D2G5_9AGAR</name>
<evidence type="ECO:0000256" key="2">
    <source>
        <dbReference type="SAM" id="Phobius"/>
    </source>
</evidence>
<keyword evidence="2" id="KW-1133">Transmembrane helix</keyword>
<evidence type="ECO:0000313" key="3">
    <source>
        <dbReference type="EMBL" id="RXW13119.1"/>
    </source>
</evidence>
<keyword evidence="2" id="KW-0472">Membrane</keyword>
<dbReference type="OrthoDB" id="2992707at2759"/>
<dbReference type="Proteomes" id="UP000290288">
    <property type="component" value="Unassembled WGS sequence"/>
</dbReference>
<feature type="region of interest" description="Disordered" evidence="1">
    <location>
        <begin position="139"/>
        <end position="177"/>
    </location>
</feature>
<feature type="compositionally biased region" description="Low complexity" evidence="1">
    <location>
        <begin position="310"/>
        <end position="329"/>
    </location>
</feature>
<dbReference type="Gene3D" id="2.60.120.260">
    <property type="entry name" value="Galactose-binding domain-like"/>
    <property type="match status" value="1"/>
</dbReference>
<keyword evidence="4" id="KW-1185">Reference proteome</keyword>
<evidence type="ECO:0000313" key="4">
    <source>
        <dbReference type="Proteomes" id="UP000290288"/>
    </source>
</evidence>
<gene>
    <name evidence="3" type="ORF">EST38_g12733</name>
</gene>
<organism evidence="3 4">
    <name type="scientific">Candolleomyces aberdarensis</name>
    <dbReference type="NCBI Taxonomy" id="2316362"/>
    <lineage>
        <taxon>Eukaryota</taxon>
        <taxon>Fungi</taxon>
        <taxon>Dikarya</taxon>
        <taxon>Basidiomycota</taxon>
        <taxon>Agaricomycotina</taxon>
        <taxon>Agaricomycetes</taxon>
        <taxon>Agaricomycetidae</taxon>
        <taxon>Agaricales</taxon>
        <taxon>Agaricineae</taxon>
        <taxon>Psathyrellaceae</taxon>
        <taxon>Candolleomyces</taxon>
    </lineage>
</organism>